<feature type="domain" description="VOC" evidence="1">
    <location>
        <begin position="12"/>
        <end position="120"/>
    </location>
</feature>
<evidence type="ECO:0000313" key="3">
    <source>
        <dbReference type="Proteomes" id="UP000658656"/>
    </source>
</evidence>
<gene>
    <name evidence="2" type="ORF">GCM10017566_61250</name>
</gene>
<dbReference type="Pfam" id="PF18029">
    <property type="entry name" value="Glyoxalase_6"/>
    <property type="match status" value="1"/>
</dbReference>
<evidence type="ECO:0000313" key="2">
    <source>
        <dbReference type="EMBL" id="GHF78688.1"/>
    </source>
</evidence>
<dbReference type="Proteomes" id="UP000658656">
    <property type="component" value="Unassembled WGS sequence"/>
</dbReference>
<feature type="domain" description="VOC" evidence="1">
    <location>
        <begin position="134"/>
        <end position="245"/>
    </location>
</feature>
<dbReference type="PROSITE" id="PS51819">
    <property type="entry name" value="VOC"/>
    <property type="match status" value="2"/>
</dbReference>
<dbReference type="Gene3D" id="3.10.180.10">
    <property type="entry name" value="2,3-Dihydroxybiphenyl 1,2-Dioxygenase, domain 1"/>
    <property type="match status" value="2"/>
</dbReference>
<evidence type="ECO:0000259" key="1">
    <source>
        <dbReference type="PROSITE" id="PS51819"/>
    </source>
</evidence>
<keyword evidence="3" id="KW-1185">Reference proteome</keyword>
<dbReference type="InterPro" id="IPR029068">
    <property type="entry name" value="Glyas_Bleomycin-R_OHBP_Dase"/>
</dbReference>
<reference evidence="2" key="1">
    <citation type="journal article" date="2014" name="Int. J. Syst. Evol. Microbiol.">
        <title>Complete genome sequence of Corynebacterium casei LMG S-19264T (=DSM 44701T), isolated from a smear-ripened cheese.</title>
        <authorList>
            <consortium name="US DOE Joint Genome Institute (JGI-PGF)"/>
            <person name="Walter F."/>
            <person name="Albersmeier A."/>
            <person name="Kalinowski J."/>
            <person name="Ruckert C."/>
        </authorList>
    </citation>
    <scope>NUCLEOTIDE SEQUENCE</scope>
    <source>
        <strain evidence="2">CGMCC 4.7679</strain>
    </source>
</reference>
<dbReference type="EMBL" id="BNAV01000012">
    <property type="protein sequence ID" value="GHF78688.1"/>
    <property type="molecule type" value="Genomic_DNA"/>
</dbReference>
<dbReference type="OrthoDB" id="9793039at2"/>
<dbReference type="InterPro" id="IPR052164">
    <property type="entry name" value="Anthracycline_SecMetBiosynth"/>
</dbReference>
<dbReference type="CDD" id="cd07247">
    <property type="entry name" value="SgaA_N_like"/>
    <property type="match status" value="2"/>
</dbReference>
<comment type="caution">
    <text evidence="2">The sequence shown here is derived from an EMBL/GenBank/DDBJ whole genome shotgun (WGS) entry which is preliminary data.</text>
</comment>
<protein>
    <submittedName>
        <fullName evidence="2">Glyoxalase</fullName>
    </submittedName>
</protein>
<dbReference type="InterPro" id="IPR041581">
    <property type="entry name" value="Glyoxalase_6"/>
</dbReference>
<reference evidence="2" key="2">
    <citation type="submission" date="2020-09" db="EMBL/GenBank/DDBJ databases">
        <authorList>
            <person name="Sun Q."/>
            <person name="Zhou Y."/>
        </authorList>
    </citation>
    <scope>NUCLEOTIDE SEQUENCE</scope>
    <source>
        <strain evidence="2">CGMCC 4.7679</strain>
    </source>
</reference>
<sequence length="247" mass="25842">MTFRDTAWPEGTPCWVDVQVPDPKRAAEFYGPLLGWEFSDQGGYLIALREGRGAAAIGQRPPGGLSAWTTYLAVENADKTAAAIVEAGGRLMLEPGDVGPAGRLALAVDPAGAVFGIWQAGSTTGVQIANVPGTLVWNECLTRDYEGGKAFYEAVFGYSYDALPGGYAYSTLKVDGNIVGGIGELTSPEVSPHWSTYFGAADTDATVEKALSLGGSVLRPAEDSPYGRSAQLADDQGVPFNVISVEG</sequence>
<proteinExistence type="predicted"/>
<name>A0A8H9M802_9PSEU</name>
<organism evidence="2 3">
    <name type="scientific">Amycolatopsis bartoniae</name>
    <dbReference type="NCBI Taxonomy" id="941986"/>
    <lineage>
        <taxon>Bacteria</taxon>
        <taxon>Bacillati</taxon>
        <taxon>Actinomycetota</taxon>
        <taxon>Actinomycetes</taxon>
        <taxon>Pseudonocardiales</taxon>
        <taxon>Pseudonocardiaceae</taxon>
        <taxon>Amycolatopsis</taxon>
    </lineage>
</organism>
<dbReference type="SUPFAM" id="SSF54593">
    <property type="entry name" value="Glyoxalase/Bleomycin resistance protein/Dihydroxybiphenyl dioxygenase"/>
    <property type="match status" value="2"/>
</dbReference>
<dbReference type="InterPro" id="IPR037523">
    <property type="entry name" value="VOC_core"/>
</dbReference>
<dbReference type="PANTHER" id="PTHR33993:SF10">
    <property type="entry name" value="CONSERVED PROTEIN"/>
    <property type="match status" value="1"/>
</dbReference>
<dbReference type="RefSeq" id="WP_145938945.1">
    <property type="nucleotide sequence ID" value="NZ_BNAV01000012.1"/>
</dbReference>
<dbReference type="AlphaFoldDB" id="A0A8H9M802"/>
<dbReference type="PANTHER" id="PTHR33993">
    <property type="entry name" value="GLYOXALASE-RELATED"/>
    <property type="match status" value="1"/>
</dbReference>
<accession>A0A8H9M802</accession>